<proteinExistence type="predicted"/>
<organism evidence="1 2">
    <name type="scientific">Metabacillus malikii</name>
    <dbReference type="NCBI Taxonomy" id="1504265"/>
    <lineage>
        <taxon>Bacteria</taxon>
        <taxon>Bacillati</taxon>
        <taxon>Bacillota</taxon>
        <taxon>Bacilli</taxon>
        <taxon>Bacillales</taxon>
        <taxon>Bacillaceae</taxon>
        <taxon>Metabacillus</taxon>
    </lineage>
</organism>
<dbReference type="EMBL" id="JAUSUD010000031">
    <property type="protein sequence ID" value="MDQ0233163.1"/>
    <property type="molecule type" value="Genomic_DNA"/>
</dbReference>
<keyword evidence="2" id="KW-1185">Reference proteome</keyword>
<feature type="non-terminal residue" evidence="1">
    <location>
        <position position="30"/>
    </location>
</feature>
<gene>
    <name evidence="1" type="ORF">J2S19_004504</name>
</gene>
<evidence type="ECO:0000313" key="2">
    <source>
        <dbReference type="Proteomes" id="UP001234495"/>
    </source>
</evidence>
<comment type="caution">
    <text evidence="1">The sequence shown here is derived from an EMBL/GenBank/DDBJ whole genome shotgun (WGS) entry which is preliminary data.</text>
</comment>
<evidence type="ECO:0000313" key="1">
    <source>
        <dbReference type="EMBL" id="MDQ0233163.1"/>
    </source>
</evidence>
<sequence>MTTVQEVFRQFFPKYLDKYSPSWTQIKAAN</sequence>
<accession>A0ABT9ZNS3</accession>
<reference evidence="1 2" key="1">
    <citation type="submission" date="2023-07" db="EMBL/GenBank/DDBJ databases">
        <title>Genomic Encyclopedia of Type Strains, Phase IV (KMG-IV): sequencing the most valuable type-strain genomes for metagenomic binning, comparative biology and taxonomic classification.</title>
        <authorList>
            <person name="Goeker M."/>
        </authorList>
    </citation>
    <scope>NUCLEOTIDE SEQUENCE [LARGE SCALE GENOMIC DNA]</scope>
    <source>
        <strain evidence="1 2">DSM 29005</strain>
    </source>
</reference>
<dbReference type="Proteomes" id="UP001234495">
    <property type="component" value="Unassembled WGS sequence"/>
</dbReference>
<protein>
    <submittedName>
        <fullName evidence="1">Uncharacterized protein</fullName>
    </submittedName>
</protein>
<name>A0ABT9ZNS3_9BACI</name>